<evidence type="ECO:0000256" key="3">
    <source>
        <dbReference type="ARBA" id="ARBA00022475"/>
    </source>
</evidence>
<keyword evidence="11" id="KW-0443">Lipid metabolism</keyword>
<comment type="cofactor">
    <cofactor evidence="18">
        <name>Mg(2+)</name>
        <dbReference type="ChEBI" id="CHEBI:18420"/>
    </cofactor>
    <text evidence="18">Mn(2+), Zn(2+), Cd(2+) and Co(2+) support activity to lesser extents.</text>
</comment>
<reference evidence="21" key="1">
    <citation type="submission" date="2022-03" db="EMBL/GenBank/DDBJ databases">
        <title>Complete genome sequence of Caldinitratiruptor microaerophilus.</title>
        <authorList>
            <person name="Mukaiyama R."/>
            <person name="Nishiyama T."/>
            <person name="Ueda K."/>
        </authorList>
    </citation>
    <scope>NUCLEOTIDE SEQUENCE</scope>
    <source>
        <strain evidence="21">JCM 16183</strain>
    </source>
</reference>
<feature type="transmembrane region" description="Helical" evidence="20">
    <location>
        <begin position="136"/>
        <end position="157"/>
    </location>
</feature>
<evidence type="ECO:0000256" key="19">
    <source>
        <dbReference type="SAM" id="MobiDB-lite"/>
    </source>
</evidence>
<feature type="binding site" evidence="17">
    <location>
        <position position="68"/>
    </location>
    <ligand>
        <name>ATP</name>
        <dbReference type="ChEBI" id="CHEBI:30616"/>
    </ligand>
</feature>
<keyword evidence="18" id="KW-0460">Magnesium</keyword>
<keyword evidence="5" id="KW-0808">Transferase</keyword>
<keyword evidence="10 20" id="KW-1133">Transmembrane helix</keyword>
<evidence type="ECO:0008006" key="23">
    <source>
        <dbReference type="Google" id="ProtNLM"/>
    </source>
</evidence>
<evidence type="ECO:0000256" key="16">
    <source>
        <dbReference type="PIRSR" id="PIRSR600829-2"/>
    </source>
</evidence>
<dbReference type="PANTHER" id="PTHR34299:SF1">
    <property type="entry name" value="DIACYLGLYCEROL KINASE"/>
    <property type="match status" value="1"/>
</dbReference>
<dbReference type="EMBL" id="AP025628">
    <property type="protein sequence ID" value="BDG61405.1"/>
    <property type="molecule type" value="Genomic_DNA"/>
</dbReference>
<evidence type="ECO:0000256" key="18">
    <source>
        <dbReference type="PIRSR" id="PIRSR600829-4"/>
    </source>
</evidence>
<feature type="binding site" evidence="16">
    <location>
        <position position="109"/>
    </location>
    <ligand>
        <name>substrate</name>
    </ligand>
</feature>
<evidence type="ECO:0000256" key="1">
    <source>
        <dbReference type="ARBA" id="ARBA00004651"/>
    </source>
</evidence>
<keyword evidence="14" id="KW-1208">Phospholipid metabolism</keyword>
<feature type="binding site" evidence="17">
    <location>
        <position position="116"/>
    </location>
    <ligand>
        <name>ATP</name>
        <dbReference type="ChEBI" id="CHEBI:30616"/>
    </ligand>
</feature>
<evidence type="ECO:0000256" key="14">
    <source>
        <dbReference type="ARBA" id="ARBA00023264"/>
    </source>
</evidence>
<dbReference type="KEGG" id="cmic:caldi_24950"/>
<evidence type="ECO:0000256" key="17">
    <source>
        <dbReference type="PIRSR" id="PIRSR600829-3"/>
    </source>
</evidence>
<evidence type="ECO:0000256" key="7">
    <source>
        <dbReference type="ARBA" id="ARBA00022741"/>
    </source>
</evidence>
<comment type="similarity">
    <text evidence="2">Belongs to the bacterial diacylglycerol kinase family.</text>
</comment>
<accession>A0AA35CPJ1</accession>
<dbReference type="CDD" id="cd14265">
    <property type="entry name" value="UDPK_IM_like"/>
    <property type="match status" value="1"/>
</dbReference>
<feature type="active site" description="Proton acceptor" evidence="15">
    <location>
        <position position="109"/>
    </location>
</feature>
<keyword evidence="3" id="KW-1003">Cell membrane</keyword>
<dbReference type="InterPro" id="IPR036945">
    <property type="entry name" value="DAGK_sf"/>
</dbReference>
<dbReference type="InterPro" id="IPR033717">
    <property type="entry name" value="UDPK"/>
</dbReference>
<dbReference type="GO" id="GO:0005886">
    <property type="term" value="C:plasma membrane"/>
    <property type="evidence" value="ECO:0007669"/>
    <property type="project" value="UniProtKB-SubCell"/>
</dbReference>
<comment type="subcellular location">
    <subcellularLocation>
        <location evidence="1">Cell membrane</location>
        <topology evidence="1">Multi-pass membrane protein</topology>
    </subcellularLocation>
</comment>
<dbReference type="Proteomes" id="UP001163687">
    <property type="component" value="Chromosome"/>
</dbReference>
<evidence type="ECO:0000256" key="20">
    <source>
        <dbReference type="SAM" id="Phobius"/>
    </source>
</evidence>
<keyword evidence="7 17" id="KW-0547">Nucleotide-binding</keyword>
<keyword evidence="13" id="KW-0594">Phospholipid biosynthesis</keyword>
<evidence type="ECO:0000256" key="4">
    <source>
        <dbReference type="ARBA" id="ARBA00022516"/>
    </source>
</evidence>
<evidence type="ECO:0000256" key="11">
    <source>
        <dbReference type="ARBA" id="ARBA00023098"/>
    </source>
</evidence>
<dbReference type="GO" id="GO:0008654">
    <property type="term" value="P:phospholipid biosynthetic process"/>
    <property type="evidence" value="ECO:0007669"/>
    <property type="project" value="UniProtKB-KW"/>
</dbReference>
<keyword evidence="8" id="KW-0418">Kinase</keyword>
<feature type="binding site" evidence="17">
    <location>
        <begin position="135"/>
        <end position="136"/>
    </location>
    <ligand>
        <name>ATP</name>
        <dbReference type="ChEBI" id="CHEBI:30616"/>
    </ligand>
</feature>
<protein>
    <recommendedName>
        <fullName evidence="23">Diacylglycerol kinase</fullName>
    </recommendedName>
</protein>
<organism evidence="21 22">
    <name type="scientific">Caldinitratiruptor microaerophilus</name>
    <dbReference type="NCBI Taxonomy" id="671077"/>
    <lineage>
        <taxon>Bacteria</taxon>
        <taxon>Bacillati</taxon>
        <taxon>Bacillota</taxon>
        <taxon>Clostridia</taxon>
        <taxon>Eubacteriales</taxon>
        <taxon>Symbiobacteriaceae</taxon>
        <taxon>Caldinitratiruptor</taxon>
    </lineage>
</organism>
<evidence type="ECO:0000256" key="8">
    <source>
        <dbReference type="ARBA" id="ARBA00022777"/>
    </source>
</evidence>
<feature type="transmembrane region" description="Helical" evidence="20">
    <location>
        <begin position="177"/>
        <end position="198"/>
    </location>
</feature>
<dbReference type="InterPro" id="IPR000829">
    <property type="entry name" value="DAGK"/>
</dbReference>
<feature type="binding site" evidence="18">
    <location>
        <position position="68"/>
    </location>
    <ligand>
        <name>a divalent metal cation</name>
        <dbReference type="ChEBI" id="CHEBI:60240"/>
    </ligand>
</feature>
<feature type="compositionally biased region" description="Basic and acidic residues" evidence="19">
    <location>
        <begin position="1"/>
        <end position="11"/>
    </location>
</feature>
<evidence type="ECO:0000313" key="22">
    <source>
        <dbReference type="Proteomes" id="UP001163687"/>
    </source>
</evidence>
<dbReference type="RefSeq" id="WP_264842054.1">
    <property type="nucleotide sequence ID" value="NZ_AP025628.1"/>
</dbReference>
<keyword evidence="22" id="KW-1185">Reference proteome</keyword>
<evidence type="ECO:0000256" key="15">
    <source>
        <dbReference type="PIRSR" id="PIRSR600829-1"/>
    </source>
</evidence>
<keyword evidence="12 20" id="KW-0472">Membrane</keyword>
<keyword evidence="4" id="KW-0444">Lipid biosynthesis</keyword>
<feature type="region of interest" description="Disordered" evidence="19">
    <location>
        <begin position="1"/>
        <end position="44"/>
    </location>
</feature>
<keyword evidence="18" id="KW-0479">Metal-binding</keyword>
<dbReference type="Pfam" id="PF01219">
    <property type="entry name" value="DAGK_prokar"/>
    <property type="match status" value="1"/>
</dbReference>
<dbReference type="Gene3D" id="1.10.287.3610">
    <property type="match status" value="1"/>
</dbReference>
<evidence type="ECO:0000256" key="6">
    <source>
        <dbReference type="ARBA" id="ARBA00022692"/>
    </source>
</evidence>
<name>A0AA35CPJ1_9FIRM</name>
<dbReference type="PANTHER" id="PTHR34299">
    <property type="entry name" value="DIACYLGLYCEROL KINASE"/>
    <property type="match status" value="1"/>
</dbReference>
<proteinExistence type="inferred from homology"/>
<dbReference type="GO" id="GO:0046872">
    <property type="term" value="F:metal ion binding"/>
    <property type="evidence" value="ECO:0007669"/>
    <property type="project" value="UniProtKB-KW"/>
</dbReference>
<evidence type="ECO:0000256" key="5">
    <source>
        <dbReference type="ARBA" id="ARBA00022679"/>
    </source>
</evidence>
<gene>
    <name evidence="21" type="ORF">caldi_24950</name>
</gene>
<dbReference type="GO" id="GO:0005524">
    <property type="term" value="F:ATP binding"/>
    <property type="evidence" value="ECO:0007669"/>
    <property type="project" value="UniProtKB-KW"/>
</dbReference>
<evidence type="ECO:0000256" key="10">
    <source>
        <dbReference type="ARBA" id="ARBA00022989"/>
    </source>
</evidence>
<evidence type="ECO:0000256" key="13">
    <source>
        <dbReference type="ARBA" id="ARBA00023209"/>
    </source>
</evidence>
<evidence type="ECO:0000256" key="2">
    <source>
        <dbReference type="ARBA" id="ARBA00005967"/>
    </source>
</evidence>
<dbReference type="AlphaFoldDB" id="A0AA35CPJ1"/>
<feature type="binding site" evidence="18">
    <location>
        <position position="116"/>
    </location>
    <ligand>
        <name>a divalent metal cation</name>
        <dbReference type="ChEBI" id="CHEBI:60240"/>
    </ligand>
</feature>
<evidence type="ECO:0000256" key="12">
    <source>
        <dbReference type="ARBA" id="ARBA00023136"/>
    </source>
</evidence>
<sequence>MPTRKGPDGRRAHLVPVGGRPARRPGAREAAPSSPPGGAPPRRLWAGRPFPVRVVNAARGVWLAYRTEPNLRFHVFAATAALALAHVTATGGWRLAYLLASVSLVLAAELANTAVERAVDLASRQQPDPVARAAKDVAAGVVLVATVHALAAGWLVFVEPVGPVGLLRLVLGYSTAHPVPAAFLGALVALTGAVGLLAGKGQG</sequence>
<keyword evidence="6 20" id="KW-0812">Transmembrane</keyword>
<dbReference type="GO" id="GO:0016301">
    <property type="term" value="F:kinase activity"/>
    <property type="evidence" value="ECO:0007669"/>
    <property type="project" value="UniProtKB-KW"/>
</dbReference>
<evidence type="ECO:0000313" key="21">
    <source>
        <dbReference type="EMBL" id="BDG61405.1"/>
    </source>
</evidence>
<evidence type="ECO:0000256" key="9">
    <source>
        <dbReference type="ARBA" id="ARBA00022840"/>
    </source>
</evidence>
<keyword evidence="9 17" id="KW-0067">ATP-binding</keyword>